<reference evidence="3" key="1">
    <citation type="submission" date="2016-10" db="EMBL/GenBank/DDBJ databases">
        <authorList>
            <person name="Varghese N."/>
            <person name="Submissions S."/>
        </authorList>
    </citation>
    <scope>NUCLEOTIDE SEQUENCE [LARGE SCALE GENOMIC DNA]</scope>
    <source>
        <strain evidence="3">DSM 17038</strain>
    </source>
</reference>
<dbReference type="STRING" id="341036.SAMN05660649_03330"/>
<evidence type="ECO:0000313" key="3">
    <source>
        <dbReference type="Proteomes" id="UP000199337"/>
    </source>
</evidence>
<evidence type="ECO:0000313" key="2">
    <source>
        <dbReference type="EMBL" id="SFG95811.1"/>
    </source>
</evidence>
<accession>A0A1I2W8G8</accession>
<organism evidence="2 3">
    <name type="scientific">Desulfotruncus arcticus DSM 17038</name>
    <dbReference type="NCBI Taxonomy" id="1121424"/>
    <lineage>
        <taxon>Bacteria</taxon>
        <taxon>Bacillati</taxon>
        <taxon>Bacillota</taxon>
        <taxon>Clostridia</taxon>
        <taxon>Eubacteriales</taxon>
        <taxon>Desulfallaceae</taxon>
        <taxon>Desulfotruncus</taxon>
    </lineage>
</organism>
<evidence type="ECO:0000256" key="1">
    <source>
        <dbReference type="SAM" id="SignalP"/>
    </source>
</evidence>
<proteinExistence type="predicted"/>
<protein>
    <submittedName>
        <fullName evidence="2">Uncharacterized protein</fullName>
    </submittedName>
</protein>
<dbReference type="OrthoDB" id="1912982at2"/>
<name>A0A1I2W8G8_9FIRM</name>
<dbReference type="Proteomes" id="UP000199337">
    <property type="component" value="Unassembled WGS sequence"/>
</dbReference>
<feature type="signal peptide" evidence="1">
    <location>
        <begin position="1"/>
        <end position="26"/>
    </location>
</feature>
<keyword evidence="1" id="KW-0732">Signal</keyword>
<gene>
    <name evidence="2" type="ORF">SAMN05660649_03330</name>
</gene>
<keyword evidence="3" id="KW-1185">Reference proteome</keyword>
<dbReference type="EMBL" id="FOOX01000012">
    <property type="protein sequence ID" value="SFG95811.1"/>
    <property type="molecule type" value="Genomic_DNA"/>
</dbReference>
<sequence>MKKLNRKLPAFILSLCIGTSLLTVDAAGANTGATGTTMLPKTVQVTKSTQYDQQITPFSDIIGWRYKSENNKV</sequence>
<feature type="chain" id="PRO_5011475740" evidence="1">
    <location>
        <begin position="27"/>
        <end position="73"/>
    </location>
</feature>
<dbReference type="RefSeq" id="WP_092472489.1">
    <property type="nucleotide sequence ID" value="NZ_FOOX01000012.1"/>
</dbReference>
<dbReference type="AlphaFoldDB" id="A0A1I2W8G8"/>